<dbReference type="FunFam" id="2.90.10.10:FF:000009">
    <property type="entry name" value="Receptor-like serine/threonine-protein kinase SD1-8"/>
    <property type="match status" value="1"/>
</dbReference>
<keyword evidence="14 21" id="KW-0472">Membrane</keyword>
<dbReference type="Pfam" id="PF08276">
    <property type="entry name" value="PAN_2"/>
    <property type="match status" value="1"/>
</dbReference>
<dbReference type="EC" id="2.7.11.1" evidence="2"/>
<comment type="subcellular location">
    <subcellularLocation>
        <location evidence="1">Cell membrane</location>
        <topology evidence="1">Single-pass type I membrane protein</topology>
    </subcellularLocation>
</comment>
<keyword evidence="15" id="KW-1015">Disulfide bond</keyword>
<keyword evidence="3" id="KW-1003">Cell membrane</keyword>
<evidence type="ECO:0000259" key="22">
    <source>
        <dbReference type="PROSITE" id="PS50927"/>
    </source>
</evidence>
<dbReference type="PANTHER" id="PTHR32444">
    <property type="entry name" value="BULB-TYPE LECTIN DOMAIN-CONTAINING PROTEIN"/>
    <property type="match status" value="1"/>
</dbReference>
<dbReference type="AlphaFoldDB" id="A0A5N5J669"/>
<keyword evidence="17" id="KW-0325">Glycoprotein</keyword>
<dbReference type="PROSITE" id="PS50927">
    <property type="entry name" value="BULB_LECTIN"/>
    <property type="match status" value="1"/>
</dbReference>
<evidence type="ECO:0000256" key="12">
    <source>
        <dbReference type="ARBA" id="ARBA00022840"/>
    </source>
</evidence>
<comment type="catalytic activity">
    <reaction evidence="19">
        <text>L-seryl-[protein] + ATP = O-phospho-L-seryl-[protein] + ADP + H(+)</text>
        <dbReference type="Rhea" id="RHEA:17989"/>
        <dbReference type="Rhea" id="RHEA-COMP:9863"/>
        <dbReference type="Rhea" id="RHEA-COMP:11604"/>
        <dbReference type="ChEBI" id="CHEBI:15378"/>
        <dbReference type="ChEBI" id="CHEBI:29999"/>
        <dbReference type="ChEBI" id="CHEBI:30616"/>
        <dbReference type="ChEBI" id="CHEBI:83421"/>
        <dbReference type="ChEBI" id="CHEBI:456216"/>
        <dbReference type="EC" id="2.7.11.1"/>
    </reaction>
</comment>
<evidence type="ECO:0000256" key="3">
    <source>
        <dbReference type="ARBA" id="ARBA00022475"/>
    </source>
</evidence>
<evidence type="ECO:0000256" key="20">
    <source>
        <dbReference type="SAM" id="MobiDB-lite"/>
    </source>
</evidence>
<name>A0A5N5J669_9ROSI</name>
<evidence type="ECO:0000256" key="6">
    <source>
        <dbReference type="ARBA" id="ARBA00022679"/>
    </source>
</evidence>
<evidence type="ECO:0000259" key="23">
    <source>
        <dbReference type="PROSITE" id="PS50948"/>
    </source>
</evidence>
<evidence type="ECO:0000256" key="4">
    <source>
        <dbReference type="ARBA" id="ARBA00022527"/>
    </source>
</evidence>
<dbReference type="GO" id="GO:0005524">
    <property type="term" value="F:ATP binding"/>
    <property type="evidence" value="ECO:0007669"/>
    <property type="project" value="UniProtKB-KW"/>
</dbReference>
<dbReference type="PANTHER" id="PTHR32444:SF235">
    <property type="entry name" value="OS01G0783900 PROTEIN"/>
    <property type="match status" value="1"/>
</dbReference>
<feature type="domain" description="Apple" evidence="23">
    <location>
        <begin position="356"/>
        <end position="444"/>
    </location>
</feature>
<evidence type="ECO:0000256" key="7">
    <source>
        <dbReference type="ARBA" id="ARBA00022692"/>
    </source>
</evidence>
<accession>A0A5N5J669</accession>
<keyword evidence="25" id="KW-1185">Reference proteome</keyword>
<keyword evidence="7 21" id="KW-0812">Transmembrane</keyword>
<dbReference type="GO" id="GO:0004674">
    <property type="term" value="F:protein serine/threonine kinase activity"/>
    <property type="evidence" value="ECO:0007669"/>
    <property type="project" value="UniProtKB-KW"/>
</dbReference>
<keyword evidence="12" id="KW-0067">ATP-binding</keyword>
<evidence type="ECO:0000256" key="14">
    <source>
        <dbReference type="ARBA" id="ARBA00023136"/>
    </source>
</evidence>
<sequence>MHSWMMARRGLNQRDLRAMHSMLSTVFFSYAFFLCCCARDTITYPSVAIDNGGQQTLVSAEERFELGFFTPEESTGSRSYLGIWYYRSNPRIVVWVANRNNPLLDVGARFAITEDGNLKILQRNGTSYWSTELESTSKPAYREAKLLDSGNLVFRDSNNTLLTTILWQSFEHPTDTFLSGMNMSKNLKLISWESRADPKEGNFTFQLDEGGTRFVILINDYIDIEHWANVESSDFFSSERMPDGMTNFLFNTIGSVPPLHSSYKTLPPSDYNNTRIRLDVEGELQYWNFDEHTKWSLQWFEPKDKCSVSNACGSFGSCNLYNMLACRCLPGFKPTSPESWRNGSFSGGCSRSSAVCGKNDTFLRLKMMRVGQQNHKFKVENDTKCREECLENCPCQAYSFVKGEVNSILYRQPSINMCLIWTDALKDLQEEYSYGGPDLFVRVSIADTELKAKSCKPCGINVIPYPLSTGSDCGDPMYFSFHCNTSTGKLSFMTQNGTYNVTTIDQDKRTFAIQDKDVDHCNSSTRGQLREFNLSLPFKMNAKPRCDTVAGNFGSNITSQGQVEIVIRWEPPPEPVCTSYADCEDWPNSTCNVAGNGKMRCHCNSNFRWDGMALNCVQGGSSRKKKLLPLIVGVPIASVIVLSSIFIYTCILMRKKAKRRGDEEGQRPRMDPGSSWLRCFRPSDEGLGRSGDEEPWFREGVPILCEGEVGERNLELTSRNLGLLGLRD</sequence>
<dbReference type="PROSITE" id="PS50948">
    <property type="entry name" value="PAN"/>
    <property type="match status" value="1"/>
</dbReference>
<dbReference type="CDD" id="cd00028">
    <property type="entry name" value="B_lectin"/>
    <property type="match status" value="1"/>
</dbReference>
<evidence type="ECO:0000256" key="17">
    <source>
        <dbReference type="ARBA" id="ARBA00023180"/>
    </source>
</evidence>
<feature type="region of interest" description="Disordered" evidence="20">
    <location>
        <begin position="661"/>
        <end position="680"/>
    </location>
</feature>
<dbReference type="Proteomes" id="UP000326939">
    <property type="component" value="Chromosome 19"/>
</dbReference>
<evidence type="ECO:0000256" key="2">
    <source>
        <dbReference type="ARBA" id="ARBA00012513"/>
    </source>
</evidence>
<evidence type="ECO:0000256" key="10">
    <source>
        <dbReference type="ARBA" id="ARBA00022741"/>
    </source>
</evidence>
<dbReference type="Pfam" id="PF13947">
    <property type="entry name" value="GUB_WAK_bind"/>
    <property type="match status" value="1"/>
</dbReference>
<evidence type="ECO:0000313" key="24">
    <source>
        <dbReference type="EMBL" id="KAB5512973.1"/>
    </source>
</evidence>
<comment type="catalytic activity">
    <reaction evidence="18">
        <text>L-threonyl-[protein] + ATP = O-phospho-L-threonyl-[protein] + ADP + H(+)</text>
        <dbReference type="Rhea" id="RHEA:46608"/>
        <dbReference type="Rhea" id="RHEA-COMP:11060"/>
        <dbReference type="Rhea" id="RHEA-COMP:11605"/>
        <dbReference type="ChEBI" id="CHEBI:15378"/>
        <dbReference type="ChEBI" id="CHEBI:30013"/>
        <dbReference type="ChEBI" id="CHEBI:30616"/>
        <dbReference type="ChEBI" id="CHEBI:61977"/>
        <dbReference type="ChEBI" id="CHEBI:456216"/>
        <dbReference type="EC" id="2.7.11.1"/>
    </reaction>
</comment>
<comment type="caution">
    <text evidence="24">The sequence shown here is derived from an EMBL/GenBank/DDBJ whole genome shotgun (WGS) entry which is preliminary data.</text>
</comment>
<evidence type="ECO:0000256" key="15">
    <source>
        <dbReference type="ARBA" id="ARBA00023157"/>
    </source>
</evidence>
<evidence type="ECO:0000256" key="11">
    <source>
        <dbReference type="ARBA" id="ARBA00022777"/>
    </source>
</evidence>
<keyword evidence="8" id="KW-0732">Signal</keyword>
<keyword evidence="13 21" id="KW-1133">Transmembrane helix</keyword>
<keyword evidence="10" id="KW-0547">Nucleotide-binding</keyword>
<evidence type="ECO:0000256" key="9">
    <source>
        <dbReference type="ARBA" id="ARBA00022734"/>
    </source>
</evidence>
<keyword evidence="4" id="KW-0723">Serine/threonine-protein kinase</keyword>
<gene>
    <name evidence="24" type="ORF">DKX38_030001</name>
</gene>
<dbReference type="InterPro" id="IPR000858">
    <property type="entry name" value="S_locus_glycoprot_dom"/>
</dbReference>
<dbReference type="InterPro" id="IPR025287">
    <property type="entry name" value="WAK_GUB"/>
</dbReference>
<evidence type="ECO:0000256" key="16">
    <source>
        <dbReference type="ARBA" id="ARBA00023170"/>
    </source>
</evidence>
<keyword evidence="9" id="KW-0430">Lectin</keyword>
<dbReference type="GO" id="GO:0048544">
    <property type="term" value="P:recognition of pollen"/>
    <property type="evidence" value="ECO:0007669"/>
    <property type="project" value="InterPro"/>
</dbReference>
<evidence type="ECO:0000256" key="18">
    <source>
        <dbReference type="ARBA" id="ARBA00047899"/>
    </source>
</evidence>
<feature type="compositionally biased region" description="Basic and acidic residues" evidence="20">
    <location>
        <begin position="661"/>
        <end position="670"/>
    </location>
</feature>
<proteinExistence type="predicted"/>
<dbReference type="SMART" id="SM00108">
    <property type="entry name" value="B_lectin"/>
    <property type="match status" value="1"/>
</dbReference>
<dbReference type="InterPro" id="IPR003609">
    <property type="entry name" value="Pan_app"/>
</dbReference>
<dbReference type="Pfam" id="PF00954">
    <property type="entry name" value="S_locus_glycop"/>
    <property type="match status" value="1"/>
</dbReference>
<dbReference type="InterPro" id="IPR036426">
    <property type="entry name" value="Bulb-type_lectin_dom_sf"/>
</dbReference>
<dbReference type="EMBL" id="VDCV01000019">
    <property type="protein sequence ID" value="KAB5512973.1"/>
    <property type="molecule type" value="Genomic_DNA"/>
</dbReference>
<evidence type="ECO:0000256" key="19">
    <source>
        <dbReference type="ARBA" id="ARBA00048679"/>
    </source>
</evidence>
<feature type="domain" description="Bulb-type lectin" evidence="22">
    <location>
        <begin position="42"/>
        <end position="167"/>
    </location>
</feature>
<keyword evidence="6" id="KW-0808">Transferase</keyword>
<dbReference type="GO" id="GO:0030247">
    <property type="term" value="F:polysaccharide binding"/>
    <property type="evidence" value="ECO:0007669"/>
    <property type="project" value="InterPro"/>
</dbReference>
<reference evidence="25" key="1">
    <citation type="journal article" date="2019" name="Gigascience">
        <title>De novo genome assembly of the endangered Acer yangbiense, a plant species with extremely small populations endemic to Yunnan Province, China.</title>
        <authorList>
            <person name="Yang J."/>
            <person name="Wariss H.M."/>
            <person name="Tao L."/>
            <person name="Zhang R."/>
            <person name="Yun Q."/>
            <person name="Hollingsworth P."/>
            <person name="Dao Z."/>
            <person name="Luo G."/>
            <person name="Guo H."/>
            <person name="Ma Y."/>
            <person name="Sun W."/>
        </authorList>
    </citation>
    <scope>NUCLEOTIDE SEQUENCE [LARGE SCALE GENOMIC DNA]</scope>
    <source>
        <strain evidence="25">cv. br00</strain>
    </source>
</reference>
<keyword evidence="16" id="KW-0675">Receptor</keyword>
<dbReference type="InterPro" id="IPR001480">
    <property type="entry name" value="Bulb-type_lectin_dom"/>
</dbReference>
<evidence type="ECO:0000256" key="1">
    <source>
        <dbReference type="ARBA" id="ARBA00004251"/>
    </source>
</evidence>
<evidence type="ECO:0000313" key="25">
    <source>
        <dbReference type="Proteomes" id="UP000326939"/>
    </source>
</evidence>
<dbReference type="CDD" id="cd01098">
    <property type="entry name" value="PAN_AP_plant"/>
    <property type="match status" value="1"/>
</dbReference>
<evidence type="ECO:0000256" key="21">
    <source>
        <dbReference type="SAM" id="Phobius"/>
    </source>
</evidence>
<keyword evidence="5" id="KW-0597">Phosphoprotein</keyword>
<dbReference type="Pfam" id="PF01453">
    <property type="entry name" value="B_lectin"/>
    <property type="match status" value="1"/>
</dbReference>
<dbReference type="SUPFAM" id="SSF51110">
    <property type="entry name" value="alpha-D-mannose-specific plant lectins"/>
    <property type="match status" value="1"/>
</dbReference>
<organism evidence="24 25">
    <name type="scientific">Salix brachista</name>
    <dbReference type="NCBI Taxonomy" id="2182728"/>
    <lineage>
        <taxon>Eukaryota</taxon>
        <taxon>Viridiplantae</taxon>
        <taxon>Streptophyta</taxon>
        <taxon>Embryophyta</taxon>
        <taxon>Tracheophyta</taxon>
        <taxon>Spermatophyta</taxon>
        <taxon>Magnoliopsida</taxon>
        <taxon>eudicotyledons</taxon>
        <taxon>Gunneridae</taxon>
        <taxon>Pentapetalae</taxon>
        <taxon>rosids</taxon>
        <taxon>fabids</taxon>
        <taxon>Malpighiales</taxon>
        <taxon>Salicaceae</taxon>
        <taxon>Saliceae</taxon>
        <taxon>Salix</taxon>
    </lineage>
</organism>
<keyword evidence="11" id="KW-0418">Kinase</keyword>
<feature type="transmembrane region" description="Helical" evidence="21">
    <location>
        <begin position="627"/>
        <end position="651"/>
    </location>
</feature>
<dbReference type="Gene3D" id="2.90.10.10">
    <property type="entry name" value="Bulb-type lectin domain"/>
    <property type="match status" value="1"/>
</dbReference>
<evidence type="ECO:0000256" key="8">
    <source>
        <dbReference type="ARBA" id="ARBA00022729"/>
    </source>
</evidence>
<dbReference type="GO" id="GO:0005886">
    <property type="term" value="C:plasma membrane"/>
    <property type="evidence" value="ECO:0007669"/>
    <property type="project" value="UniProtKB-SubCell"/>
</dbReference>
<evidence type="ECO:0000256" key="5">
    <source>
        <dbReference type="ARBA" id="ARBA00022553"/>
    </source>
</evidence>
<evidence type="ECO:0000256" key="13">
    <source>
        <dbReference type="ARBA" id="ARBA00022989"/>
    </source>
</evidence>
<protein>
    <recommendedName>
        <fullName evidence="2">non-specific serine/threonine protein kinase</fullName>
        <ecNumber evidence="2">2.7.11.1</ecNumber>
    </recommendedName>
</protein>